<dbReference type="Pfam" id="PF02870">
    <property type="entry name" value="Methyltransf_1N"/>
    <property type="match status" value="1"/>
</dbReference>
<evidence type="ECO:0000256" key="2">
    <source>
        <dbReference type="ARBA" id="ARBA00008711"/>
    </source>
</evidence>
<evidence type="ECO:0000256" key="6">
    <source>
        <dbReference type="ARBA" id="ARBA00022763"/>
    </source>
</evidence>
<evidence type="ECO:0000256" key="3">
    <source>
        <dbReference type="ARBA" id="ARBA00022490"/>
    </source>
</evidence>
<evidence type="ECO:0000313" key="12">
    <source>
        <dbReference type="EMBL" id="KGM30999.1"/>
    </source>
</evidence>
<dbReference type="AlphaFoldDB" id="A0A0A0CZ26"/>
<dbReference type="NCBIfam" id="TIGR00589">
    <property type="entry name" value="ogt"/>
    <property type="match status" value="1"/>
</dbReference>
<dbReference type="Gene3D" id="3.30.160.70">
    <property type="entry name" value="Methylated DNA-protein cysteine methyltransferase domain"/>
    <property type="match status" value="1"/>
</dbReference>
<dbReference type="FunFam" id="1.10.10.10:FF:000214">
    <property type="entry name" value="Methylated-DNA--protein-cysteine methyltransferase"/>
    <property type="match status" value="1"/>
</dbReference>
<dbReference type="Pfam" id="PF01035">
    <property type="entry name" value="DNA_binding_1"/>
    <property type="match status" value="1"/>
</dbReference>
<evidence type="ECO:0000256" key="7">
    <source>
        <dbReference type="ARBA" id="ARBA00023204"/>
    </source>
</evidence>
<dbReference type="InterPro" id="IPR023546">
    <property type="entry name" value="MGMT"/>
</dbReference>
<comment type="catalytic activity">
    <reaction evidence="1 9">
        <text>a 4-O-methyl-thymidine in DNA + L-cysteinyl-[protein] = a thymidine in DNA + S-methyl-L-cysteinyl-[protein]</text>
        <dbReference type="Rhea" id="RHEA:53428"/>
        <dbReference type="Rhea" id="RHEA-COMP:10131"/>
        <dbReference type="Rhea" id="RHEA-COMP:10132"/>
        <dbReference type="Rhea" id="RHEA-COMP:13555"/>
        <dbReference type="Rhea" id="RHEA-COMP:13556"/>
        <dbReference type="ChEBI" id="CHEBI:29950"/>
        <dbReference type="ChEBI" id="CHEBI:82612"/>
        <dbReference type="ChEBI" id="CHEBI:137386"/>
        <dbReference type="ChEBI" id="CHEBI:137387"/>
        <dbReference type="EC" id="2.1.1.63"/>
    </reaction>
</comment>
<reference evidence="12 13" key="1">
    <citation type="submission" date="2014-01" db="EMBL/GenBank/DDBJ databases">
        <title>Genome sequence determination for a cystic fibrosis isolate, Inquilinus limosus.</title>
        <authorList>
            <person name="Pino M."/>
            <person name="Di Conza J."/>
            <person name="Gutkind G."/>
        </authorList>
    </citation>
    <scope>NUCLEOTIDE SEQUENCE [LARGE SCALE GENOMIC DNA]</scope>
    <source>
        <strain evidence="12 13">MP06</strain>
    </source>
</reference>
<gene>
    <name evidence="12" type="ORF">P409_29780</name>
</gene>
<dbReference type="SUPFAM" id="SSF53155">
    <property type="entry name" value="Methylated DNA-protein cysteine methyltransferase domain"/>
    <property type="match status" value="1"/>
</dbReference>
<dbReference type="CDD" id="cd06445">
    <property type="entry name" value="ATase"/>
    <property type="match status" value="1"/>
</dbReference>
<evidence type="ECO:0000256" key="4">
    <source>
        <dbReference type="ARBA" id="ARBA00022603"/>
    </source>
</evidence>
<comment type="catalytic activity">
    <reaction evidence="8 9">
        <text>a 6-O-methyl-2'-deoxyguanosine in DNA + L-cysteinyl-[protein] = S-methyl-L-cysteinyl-[protein] + a 2'-deoxyguanosine in DNA</text>
        <dbReference type="Rhea" id="RHEA:24000"/>
        <dbReference type="Rhea" id="RHEA-COMP:10131"/>
        <dbReference type="Rhea" id="RHEA-COMP:10132"/>
        <dbReference type="Rhea" id="RHEA-COMP:11367"/>
        <dbReference type="Rhea" id="RHEA-COMP:11368"/>
        <dbReference type="ChEBI" id="CHEBI:29950"/>
        <dbReference type="ChEBI" id="CHEBI:82612"/>
        <dbReference type="ChEBI" id="CHEBI:85445"/>
        <dbReference type="ChEBI" id="CHEBI:85448"/>
        <dbReference type="EC" id="2.1.1.63"/>
    </reaction>
</comment>
<dbReference type="InterPro" id="IPR008332">
    <property type="entry name" value="MethylG_MeTrfase_N"/>
</dbReference>
<keyword evidence="4 9" id="KW-0489">Methyltransferase</keyword>
<sequence length="185" mass="19327">MVMTFAEPVPPITAGRIDTPLGPMLALVDAAGALVGLDFEGSDGTPTFSQRRLAREGLQTGPADPALIRPVAEQLAEYFAGRRRVFDLPLAPFGTPFQRRVWAALCAIPCGTAMTYRDMALRLDRPQAARAVGAANGANPISVIVPCHRLVGSDGTLTAYGGGLHRKAALLELEGARPPGLSAAG</sequence>
<comment type="similarity">
    <text evidence="2 9">Belongs to the MGMT family.</text>
</comment>
<dbReference type="HAMAP" id="MF_00772">
    <property type="entry name" value="OGT"/>
    <property type="match status" value="1"/>
</dbReference>
<dbReference type="EMBL" id="JANX01000629">
    <property type="protein sequence ID" value="KGM30999.1"/>
    <property type="molecule type" value="Genomic_DNA"/>
</dbReference>
<dbReference type="InterPro" id="IPR036217">
    <property type="entry name" value="MethylDNA_cys_MeTrfase_DNAb"/>
</dbReference>
<dbReference type="InterPro" id="IPR014048">
    <property type="entry name" value="MethylDNA_cys_MeTrfase_DNA-bd"/>
</dbReference>
<protein>
    <recommendedName>
        <fullName evidence="9">Methylated-DNA--protein-cysteine methyltransferase</fullName>
        <ecNumber evidence="9">2.1.1.63</ecNumber>
    </recommendedName>
    <alternativeName>
        <fullName evidence="9">6-O-methylguanine-DNA methyltransferase</fullName>
        <shortName evidence="9">MGMT</shortName>
    </alternativeName>
    <alternativeName>
        <fullName evidence="9">O-6-methylguanine-DNA-alkyltransferase</fullName>
    </alternativeName>
</protein>
<keyword evidence="3 9" id="KW-0963">Cytoplasm</keyword>
<evidence type="ECO:0000259" key="10">
    <source>
        <dbReference type="Pfam" id="PF01035"/>
    </source>
</evidence>
<evidence type="ECO:0000256" key="5">
    <source>
        <dbReference type="ARBA" id="ARBA00022679"/>
    </source>
</evidence>
<keyword evidence="5 9" id="KW-0808">Transferase</keyword>
<dbReference type="GO" id="GO:0003908">
    <property type="term" value="F:methylated-DNA-[protein]-cysteine S-methyltransferase activity"/>
    <property type="evidence" value="ECO:0007669"/>
    <property type="project" value="UniProtKB-UniRule"/>
</dbReference>
<evidence type="ECO:0000256" key="9">
    <source>
        <dbReference type="HAMAP-Rule" id="MF_00772"/>
    </source>
</evidence>
<dbReference type="PANTHER" id="PTHR10815">
    <property type="entry name" value="METHYLATED-DNA--PROTEIN-CYSTEINE METHYLTRANSFERASE"/>
    <property type="match status" value="1"/>
</dbReference>
<dbReference type="Proteomes" id="UP000029995">
    <property type="component" value="Unassembled WGS sequence"/>
</dbReference>
<dbReference type="Gene3D" id="1.10.10.10">
    <property type="entry name" value="Winged helix-like DNA-binding domain superfamily/Winged helix DNA-binding domain"/>
    <property type="match status" value="1"/>
</dbReference>
<dbReference type="SUPFAM" id="SSF46767">
    <property type="entry name" value="Methylated DNA-protein cysteine methyltransferase, C-terminal domain"/>
    <property type="match status" value="1"/>
</dbReference>
<dbReference type="PROSITE" id="PS00374">
    <property type="entry name" value="MGMT"/>
    <property type="match status" value="1"/>
</dbReference>
<comment type="miscellaneous">
    <text evidence="9">This enzyme catalyzes only one turnover and therefore is not strictly catalytic. According to one definition, an enzyme is a biocatalyst that acts repeatedly and over many reaction cycles.</text>
</comment>
<feature type="domain" description="Methylated-DNA-[protein]-cysteine S-methyltransferase DNA binding" evidence="10">
    <location>
        <begin position="96"/>
        <end position="176"/>
    </location>
</feature>
<feature type="active site" description="Nucleophile; methyl group acceptor" evidence="9">
    <location>
        <position position="147"/>
    </location>
</feature>
<evidence type="ECO:0000313" key="13">
    <source>
        <dbReference type="Proteomes" id="UP000029995"/>
    </source>
</evidence>
<name>A0A0A0CZ26_9PROT</name>
<comment type="function">
    <text evidence="9">Involved in the cellular defense against the biological effects of O6-methylguanine (O6-MeG) and O4-methylthymine (O4-MeT) in DNA. Repairs the methylated nucleobase in DNA by stoichiometrically transferring the methyl group to a cysteine residue in the enzyme. This is a suicide reaction: the enzyme is irreversibly inactivated.</text>
</comment>
<dbReference type="InterPro" id="IPR001497">
    <property type="entry name" value="MethylDNA_cys_MeTrfase_AS"/>
</dbReference>
<accession>A0A0A0CZ26</accession>
<dbReference type="EC" id="2.1.1.63" evidence="9"/>
<dbReference type="InterPro" id="IPR036388">
    <property type="entry name" value="WH-like_DNA-bd_sf"/>
</dbReference>
<dbReference type="GO" id="GO:0005737">
    <property type="term" value="C:cytoplasm"/>
    <property type="evidence" value="ECO:0007669"/>
    <property type="project" value="UniProtKB-SubCell"/>
</dbReference>
<feature type="domain" description="Methylguanine DNA methyltransferase ribonuclease-like" evidence="11">
    <location>
        <begin position="17"/>
        <end position="92"/>
    </location>
</feature>
<evidence type="ECO:0000256" key="1">
    <source>
        <dbReference type="ARBA" id="ARBA00001286"/>
    </source>
</evidence>
<dbReference type="InterPro" id="IPR036631">
    <property type="entry name" value="MGMT_N_sf"/>
</dbReference>
<dbReference type="GO" id="GO:0032259">
    <property type="term" value="P:methylation"/>
    <property type="evidence" value="ECO:0007669"/>
    <property type="project" value="UniProtKB-KW"/>
</dbReference>
<dbReference type="GO" id="GO:0006307">
    <property type="term" value="P:DNA alkylation repair"/>
    <property type="evidence" value="ECO:0007669"/>
    <property type="project" value="UniProtKB-UniRule"/>
</dbReference>
<keyword evidence="7 9" id="KW-0234">DNA repair</keyword>
<keyword evidence="6 9" id="KW-0227">DNA damage</keyword>
<evidence type="ECO:0000259" key="11">
    <source>
        <dbReference type="Pfam" id="PF02870"/>
    </source>
</evidence>
<proteinExistence type="inferred from homology"/>
<organism evidence="12 13">
    <name type="scientific">Inquilinus limosus MP06</name>
    <dbReference type="NCBI Taxonomy" id="1398085"/>
    <lineage>
        <taxon>Bacteria</taxon>
        <taxon>Pseudomonadati</taxon>
        <taxon>Pseudomonadota</taxon>
        <taxon>Alphaproteobacteria</taxon>
        <taxon>Rhodospirillales</taxon>
        <taxon>Rhodospirillaceae</taxon>
        <taxon>Inquilinus</taxon>
    </lineage>
</organism>
<comment type="subcellular location">
    <subcellularLocation>
        <location evidence="9">Cytoplasm</location>
    </subcellularLocation>
</comment>
<evidence type="ECO:0000256" key="8">
    <source>
        <dbReference type="ARBA" id="ARBA00049348"/>
    </source>
</evidence>
<dbReference type="PANTHER" id="PTHR10815:SF5">
    <property type="entry name" value="METHYLATED-DNA--PROTEIN-CYSTEINE METHYLTRANSFERASE"/>
    <property type="match status" value="1"/>
</dbReference>
<comment type="caution">
    <text evidence="12">The sequence shown here is derived from an EMBL/GenBank/DDBJ whole genome shotgun (WGS) entry which is preliminary data.</text>
</comment>